<evidence type="ECO:0000313" key="2">
    <source>
        <dbReference type="EMBL" id="TPI02372.1"/>
    </source>
</evidence>
<feature type="domain" description="Putative endonuclease Z1" evidence="1">
    <location>
        <begin position="297"/>
        <end position="513"/>
    </location>
</feature>
<dbReference type="InterPro" id="IPR027417">
    <property type="entry name" value="P-loop_NTPase"/>
</dbReference>
<protein>
    <recommendedName>
        <fullName evidence="1">Putative endonuclease Z1 domain-containing protein</fullName>
    </recommendedName>
</protein>
<accession>A0A502M6I1</accession>
<gene>
    <name evidence="2" type="ORF">FJM01_00790</name>
</gene>
<reference evidence="2 3" key="1">
    <citation type="submission" date="2019-06" db="EMBL/GenBank/DDBJ databases">
        <title>A comparative genomics study of ostrich specific Mycoplasmas.</title>
        <authorList>
            <person name="Botes A."/>
            <person name="Nel T."/>
        </authorList>
    </citation>
    <scope>NUCLEOTIDE SEQUENCE [LARGE SCALE GENOMIC DNA]</scope>
    <source>
        <strain evidence="2 3">Ms01</strain>
    </source>
</reference>
<dbReference type="EMBL" id="VFSY01000020">
    <property type="protein sequence ID" value="TPI02372.1"/>
    <property type="molecule type" value="Genomic_DNA"/>
</dbReference>
<evidence type="ECO:0000259" key="1">
    <source>
        <dbReference type="Pfam" id="PF10593"/>
    </source>
</evidence>
<evidence type="ECO:0000313" key="3">
    <source>
        <dbReference type="Proteomes" id="UP000317904"/>
    </source>
</evidence>
<dbReference type="SUPFAM" id="SSF52540">
    <property type="entry name" value="P-loop containing nucleoside triphosphate hydrolases"/>
    <property type="match status" value="1"/>
</dbReference>
<dbReference type="InterPro" id="IPR018310">
    <property type="entry name" value="Put_endonuclease_Z1-dom"/>
</dbReference>
<name>A0A502M6I1_9MOLU</name>
<comment type="caution">
    <text evidence="2">The sequence shown here is derived from an EMBL/GenBank/DDBJ whole genome shotgun (WGS) entry which is preliminary data.</text>
</comment>
<proteinExistence type="predicted"/>
<dbReference type="AlphaFoldDB" id="A0A502M6I1"/>
<dbReference type="Pfam" id="PF10593">
    <property type="entry name" value="Z1"/>
    <property type="match status" value="1"/>
</dbReference>
<dbReference type="Proteomes" id="UP000317904">
    <property type="component" value="Unassembled WGS sequence"/>
</dbReference>
<sequence>MKLWGIRMNKIELIEDLSKINSEKNNNLKIRGFHLQKYREQLTKRDSAENVDFIISNVIQPGFYFKNINCEECDYNKPIKILCLGKVQSGKTSFFLGTISLAFDNGYDLAYVLAGTKLELKKQNLDRIIKSFENNEKIKIFDVTSNFKEDIAKLISSGYKVILVALKNPSENTNLGKIKELTEKYNDIASLIIDDEGDEYTPGAEKRKSKNKNIGKTHNKIIDIITSIKICTFMSVTATPQANLLISTFDSISPDRLVLIKPGSGYTGGRSFFDTDDNPHVIIIKDEEDFKSTVPNSFKKALNFFIFACALKRTQKDLKPFSMLVHPSSFNRVQEKVAEIILNFIEERIKEYLIGENSVVFNDLLDDMKQIFAFYVEQNEVKNLDFEKIKDELNTVISNLFVETVNHKNFNKNILSTEALYKIKVGGNMLGRGLTIERLIVSYIYRDNLESQIDTMYQRCRWFGYKSEYFDVCRVYMTNSLRDKFIAIVKNEEHMWNSMEVFLQNEINLKKFKRLFLIENDKLQLTRKTISKTVVLKEFNFGHRPDESVNLSLEEKQNNRLVYERFINKYSKFGKLVDFDNSEKHNQQHLLIKMSFIEFYKNFLSKIVFAFGSPFDNLTFSPYLNKIQNKLLKDEILVMLMRYKKGEYRSPTNTTNMNLTRLFQGRNDGTKFTGDKYPIDINGVDYTKESFIQIHMVDTKNNPPLFENSIPLISFNCAFDSDFVKLVTGDNNYEE</sequence>
<organism evidence="2 3">
    <name type="scientific">Mycoplasma struthionis</name>
    <dbReference type="NCBI Taxonomy" id="538220"/>
    <lineage>
        <taxon>Bacteria</taxon>
        <taxon>Bacillati</taxon>
        <taxon>Mycoplasmatota</taxon>
        <taxon>Mollicutes</taxon>
        <taxon>Mycoplasmataceae</taxon>
        <taxon>Mycoplasma</taxon>
    </lineage>
</organism>